<dbReference type="Gene3D" id="3.40.366.10">
    <property type="entry name" value="Malonyl-Coenzyme A Acyl Carrier Protein, domain 2"/>
    <property type="match status" value="1"/>
</dbReference>
<dbReference type="RefSeq" id="WP_090268821.1">
    <property type="nucleotide sequence ID" value="NZ_FOEP01000003.1"/>
</dbReference>
<dbReference type="SMART" id="SM00826">
    <property type="entry name" value="PKS_DH"/>
    <property type="match status" value="1"/>
</dbReference>
<dbReference type="Pfam" id="PF22621">
    <property type="entry name" value="CurL-like_PKS_C"/>
    <property type="match status" value="1"/>
</dbReference>
<dbReference type="PROSITE" id="PS52019">
    <property type="entry name" value="PKS_MFAS_DH"/>
    <property type="match status" value="1"/>
</dbReference>
<dbReference type="Pfam" id="PF00550">
    <property type="entry name" value="PP-binding"/>
    <property type="match status" value="1"/>
</dbReference>
<evidence type="ECO:0000313" key="12">
    <source>
        <dbReference type="Proteomes" id="UP000198634"/>
    </source>
</evidence>
<keyword evidence="5" id="KW-0443">Lipid metabolism</keyword>
<dbReference type="FunFam" id="1.10.1200.10:FF:000016">
    <property type="entry name" value="Non-ribosomal peptide synthase"/>
    <property type="match status" value="1"/>
</dbReference>
<feature type="domain" description="Carrier" evidence="8">
    <location>
        <begin position="1766"/>
        <end position="1841"/>
    </location>
</feature>
<keyword evidence="2" id="KW-0597">Phosphoprotein</keyword>
<dbReference type="Pfam" id="PF00975">
    <property type="entry name" value="Thioesterase"/>
    <property type="match status" value="1"/>
</dbReference>
<dbReference type="EMBL" id="FOEP01000003">
    <property type="protein sequence ID" value="SEP95190.1"/>
    <property type="molecule type" value="Genomic_DNA"/>
</dbReference>
<dbReference type="SMART" id="SM00825">
    <property type="entry name" value="PKS_KS"/>
    <property type="match status" value="1"/>
</dbReference>
<evidence type="ECO:0000256" key="7">
    <source>
        <dbReference type="PROSITE-ProRule" id="PRU01363"/>
    </source>
</evidence>
<dbReference type="Pfam" id="PF00698">
    <property type="entry name" value="Acyl_transf_1"/>
    <property type="match status" value="1"/>
</dbReference>
<dbReference type="Pfam" id="PF21089">
    <property type="entry name" value="PKS_DH_N"/>
    <property type="match status" value="1"/>
</dbReference>
<dbReference type="InterPro" id="IPR020806">
    <property type="entry name" value="PKS_PP-bd"/>
</dbReference>
<reference evidence="11 12" key="1">
    <citation type="submission" date="2016-10" db="EMBL/GenBank/DDBJ databases">
        <authorList>
            <person name="de Groot N.N."/>
        </authorList>
    </citation>
    <scope>NUCLEOTIDE SEQUENCE [LARGE SCALE GENOMIC DNA]</scope>
    <source>
        <strain evidence="11 12">DSM 22007</strain>
    </source>
</reference>
<evidence type="ECO:0000259" key="10">
    <source>
        <dbReference type="PROSITE" id="PS52019"/>
    </source>
</evidence>
<dbReference type="InterPro" id="IPR013968">
    <property type="entry name" value="PKS_KR"/>
</dbReference>
<evidence type="ECO:0000259" key="8">
    <source>
        <dbReference type="PROSITE" id="PS50075"/>
    </source>
</evidence>
<evidence type="ECO:0000256" key="5">
    <source>
        <dbReference type="ARBA" id="ARBA00023098"/>
    </source>
</evidence>
<dbReference type="InterPro" id="IPR036291">
    <property type="entry name" value="NAD(P)-bd_dom_sf"/>
</dbReference>
<feature type="active site" description="Proton acceptor; for dehydratase activity" evidence="7">
    <location>
        <position position="1420"/>
    </location>
</feature>
<dbReference type="InterPro" id="IPR020802">
    <property type="entry name" value="TesA-like"/>
</dbReference>
<dbReference type="Gene3D" id="3.40.47.10">
    <property type="match status" value="1"/>
</dbReference>
<evidence type="ECO:0000256" key="2">
    <source>
        <dbReference type="ARBA" id="ARBA00022553"/>
    </source>
</evidence>
<dbReference type="Gene3D" id="3.40.50.720">
    <property type="entry name" value="NAD(P)-binding Rossmann-like Domain"/>
    <property type="match status" value="1"/>
</dbReference>
<dbReference type="OrthoDB" id="9778690at2"/>
<dbReference type="SUPFAM" id="SSF53474">
    <property type="entry name" value="alpha/beta-Hydrolases"/>
    <property type="match status" value="1"/>
</dbReference>
<keyword evidence="4" id="KW-0276">Fatty acid metabolism</keyword>
<dbReference type="PROSITE" id="PS52004">
    <property type="entry name" value="KS3_2"/>
    <property type="match status" value="1"/>
</dbReference>
<feature type="domain" description="Ketosynthase family 3 (KS3)" evidence="9">
    <location>
        <begin position="12"/>
        <end position="440"/>
    </location>
</feature>
<proteinExistence type="predicted"/>
<dbReference type="InterPro" id="IPR016036">
    <property type="entry name" value="Malonyl_transacylase_ACP-bd"/>
</dbReference>
<dbReference type="InterPro" id="IPR020807">
    <property type="entry name" value="PKS_DH"/>
</dbReference>
<evidence type="ECO:0000259" key="9">
    <source>
        <dbReference type="PROSITE" id="PS52004"/>
    </source>
</evidence>
<evidence type="ECO:0000313" key="11">
    <source>
        <dbReference type="EMBL" id="SEP95190.1"/>
    </source>
</evidence>
<sequence>MTDAQDTPLAPAADIAIVGMAAHLPGAPTIEKYWENLKAGVQSIRRLSEAELLDAGEAPHLIGRPDYVPAAATLDGFKEFDAEFFGFSPKEAAIMDPQHRQFLEVAWEALENAGHPPENFPGPVGVFGGCGMGSYFYFNICSNPDLVENTGMFLLRHTGNDKDFMTTRLSHIFDLKGPSVNVQTACSTSLVATHYACQSLLNGECDMALAGGVTIELPHARGYLFKEGEILSPDGQCHAFDHRAQGTVFGSGAGVVVLRRLQDAVDDGDHIWAVIKGSAVNNDGAAKAGYLAPSVDGQAAAIADAMALADVPADTVDYVECHGTGTYLGDPIEVAALTSAFRETTEATDFCRIGSVKTNIGHLDTAAGVASLIKASLALHNRQMPPSLGYDKPNPAIDFDNSPFRVNDTLTDWPTRAAPRRAGVNSLGVGGTNAHVVLEEAPAQAPSDPSDWPFQILTLSGRSKSALDANTAALANHLRTHPEQPLADIAWTLKQGRRAFERRRVVVAETHAEAADLLKQNDPRRVFTHTALDAPEVVFMFPGGGAQYAGMARDLYETEPVFAEWMDRGLDVLQTKLDYDIRALWLPDPEDQDAANKRLQTPSVQLPLIMIVEYALAQLWISWGVKPAALTGHSMGENTAACLAGVLSFEDCIGLVHLRGQLFDTVPSGSMLSVSLPADALRPHLAPDLDLAAVNAPNLSVATGPQAALDRLQSTLQAQDIDCQRIPIDIAAHSRMLDPILDRFRAYLNTITLNPPQIPFTSNRTGAYITTAQATDPAYWVDHLRNTVHFADCITTLSTDADRVFLEVGPGKALSALTGQHPDVTPNQVIGTLRHPQDTIPDDTYFAAMLGRMWAVGVNIDWAQIWGEARRNRVTLPSYAFQRAPYFIEPGTAAAAPHSNWLMRSDDIDSWGYRPVWTPHYAACDVDTTGDLSDSTPQTWLLFQDDAGVGAALATRLRTAGHEVITVIPGDSFAKQPGGYTIAPERGRESYDQLLHDLSLTGKLPTRIAHFWLLTDHETFRPGSSFFHRNQEHGFYSLFFLAQALSDQNVPLPLHVSVITSGAAQVRAEPLPYPDKATVIGPAKVIPQEFPGLTVSTLDITLPARPKSRRAPDAARLDPLVTQILDDLLATPSNVTAALRGEKRFELSFKPTDLHRRNTDVIPTRNRGTYLITGGFGGIGLTIAEALITQAEANIVLLARNPLPPRPTWPEYLAKTAPNDPLSRRILAVQRLEQMGGQVLVLPADVSNIEDMRNALSKAHETFGEIHGVIHAAGVIADAPIVGKSLTDIEDVFTPKIHGTQVLDTLFPDGTLDWMVLFSSSSTVTAPAGQVDYVAANEYLNAFAKARSGGKTRVVAIDWGIWSDVGMAADAMAARTGTQTPAAPQPANTALLDQMSFAPDGTRIFTANYTVADRWVLNEHRTKAGNALLPGTGYLELIAEALHAQGEASPFEIQDLYFLSPFQVDEEGGKHLKVQLPRADQGYDFELHSADFTTPEQYEINAQASVSLLPVPAPERLDIAKITRRCAGKVQIAEGEALHSPQEAHLAFGPRWRVLRSVAYGDQEGIATLRLPATYQSDLESYSLHPGLLDLATGWAMELIEGYQPTHLWVPVSYARVRVHRPLGDEVVSWVRNAGRNQAEGPMASFDVTLCAPDGTVCVEIEGFSIRRLDRADSFASTPVKTAPQITGPRPLSPAEERLQHNLSQGIRPDEGADAFFRALSGDQSQIVVSSLNLSGLIQQTAASSAVQSSAEQTFQRPELDQDYVAPDSEVEHRLAGFWQDLLGVDQVGVEDSFFDLGGHSLIAVRLFAKVKKAFDVDFPISVLFEAPTIRKIAALIPDQGSTPDAPQTPKQPARRFTHVVPMHSGEGGTKTPFFLVAGMFGNVLNLRHLAHLLGADRPFYGLQARGLYGDATPHTSLAQAARDYIAEMRQVQPHGPYMLGGFSGGGITAYEIAQQLKTAGEEVSMLVMLDTPLPVRRPLSRRDRAVIQWQELQSKGLGYVSQWAVNRLRWEIAKRRSGPSPEQSAAQFHNAEIEAAFMQAADSYELKPWAGPLCLFRPPLVGKWQVAPDRLVNSERAYVLADNDWTTWAPALEVYEVPGDHDSMVLEPNVRVLAARMKSRIEDAERQQAASGWVRDKAAE</sequence>
<feature type="domain" description="PKS/mFAS DH" evidence="10">
    <location>
        <begin position="1388"/>
        <end position="1675"/>
    </location>
</feature>
<dbReference type="InterPro" id="IPR057326">
    <property type="entry name" value="KR_dom"/>
</dbReference>
<dbReference type="InterPro" id="IPR001227">
    <property type="entry name" value="Ac_transferase_dom_sf"/>
</dbReference>
<organism evidence="11 12">
    <name type="scientific">Thalassovita taeanensis</name>
    <dbReference type="NCBI Taxonomy" id="657014"/>
    <lineage>
        <taxon>Bacteria</taxon>
        <taxon>Pseudomonadati</taxon>
        <taxon>Pseudomonadota</taxon>
        <taxon>Alphaproteobacteria</taxon>
        <taxon>Rhodobacterales</taxon>
        <taxon>Roseobacteraceae</taxon>
        <taxon>Thalassovita</taxon>
    </lineage>
</organism>
<feature type="region of interest" description="N-terminal hotdog fold" evidence="7">
    <location>
        <begin position="1388"/>
        <end position="1513"/>
    </location>
</feature>
<dbReference type="FunFam" id="3.40.47.10:FF:000042">
    <property type="entry name" value="Polyketide synthase Pks13"/>
    <property type="match status" value="1"/>
</dbReference>
<dbReference type="SMART" id="SM00827">
    <property type="entry name" value="PKS_AT"/>
    <property type="match status" value="1"/>
</dbReference>
<dbReference type="Pfam" id="PF08659">
    <property type="entry name" value="KR"/>
    <property type="match status" value="1"/>
</dbReference>
<dbReference type="InterPro" id="IPR049900">
    <property type="entry name" value="PKS_mFAS_DH"/>
</dbReference>
<dbReference type="InterPro" id="IPR049490">
    <property type="entry name" value="C883_1060-like_KR_N"/>
</dbReference>
<dbReference type="GO" id="GO:0044550">
    <property type="term" value="P:secondary metabolite biosynthetic process"/>
    <property type="evidence" value="ECO:0007669"/>
    <property type="project" value="UniProtKB-ARBA"/>
</dbReference>
<dbReference type="PANTHER" id="PTHR43775">
    <property type="entry name" value="FATTY ACID SYNTHASE"/>
    <property type="match status" value="1"/>
</dbReference>
<dbReference type="Pfam" id="PF21394">
    <property type="entry name" value="Beta-ketacyl_N"/>
    <property type="match status" value="1"/>
</dbReference>
<dbReference type="Gene3D" id="3.30.70.3290">
    <property type="match status" value="1"/>
</dbReference>
<dbReference type="InterPro" id="IPR014043">
    <property type="entry name" value="Acyl_transferase_dom"/>
</dbReference>
<feature type="region of interest" description="C-terminal hotdog fold" evidence="7">
    <location>
        <begin position="1527"/>
        <end position="1675"/>
    </location>
</feature>
<name>A0A1H9C1T7_9RHOB</name>
<dbReference type="InterPro" id="IPR016039">
    <property type="entry name" value="Thiolase-like"/>
</dbReference>
<dbReference type="SMART" id="SM00822">
    <property type="entry name" value="PKS_KR"/>
    <property type="match status" value="1"/>
</dbReference>
<evidence type="ECO:0000256" key="1">
    <source>
        <dbReference type="ARBA" id="ARBA00022450"/>
    </source>
</evidence>
<keyword evidence="6" id="KW-0511">Multifunctional enzyme</keyword>
<keyword evidence="12" id="KW-1185">Reference proteome</keyword>
<dbReference type="CDD" id="cd08953">
    <property type="entry name" value="KR_2_SDR_x"/>
    <property type="match status" value="1"/>
</dbReference>
<gene>
    <name evidence="11" type="ORF">SAMN04488092_10395</name>
</gene>
<dbReference type="Gene3D" id="3.10.129.110">
    <property type="entry name" value="Polyketide synthase dehydratase"/>
    <property type="match status" value="1"/>
</dbReference>
<dbReference type="SUPFAM" id="SSF55048">
    <property type="entry name" value="Probable ACP-binding domain of malonyl-CoA ACP transacylase"/>
    <property type="match status" value="1"/>
</dbReference>
<dbReference type="SUPFAM" id="SSF52151">
    <property type="entry name" value="FabD/lysophospholipase-like"/>
    <property type="match status" value="1"/>
</dbReference>
<dbReference type="Proteomes" id="UP000198634">
    <property type="component" value="Unassembled WGS sequence"/>
</dbReference>
<dbReference type="SMART" id="SM00823">
    <property type="entry name" value="PKS_PP"/>
    <property type="match status" value="1"/>
</dbReference>
<accession>A0A1H9C1T7</accession>
<evidence type="ECO:0000256" key="3">
    <source>
        <dbReference type="ARBA" id="ARBA00022679"/>
    </source>
</evidence>
<dbReference type="STRING" id="657014.SAMN04488092_10395"/>
<dbReference type="GO" id="GO:0006633">
    <property type="term" value="P:fatty acid biosynthetic process"/>
    <property type="evidence" value="ECO:0007669"/>
    <property type="project" value="TreeGrafter"/>
</dbReference>
<dbReference type="Pfam" id="PF02801">
    <property type="entry name" value="Ketoacyl-synt_C"/>
    <property type="match status" value="1"/>
</dbReference>
<dbReference type="GO" id="GO:0004312">
    <property type="term" value="F:fatty acid synthase activity"/>
    <property type="evidence" value="ECO:0007669"/>
    <property type="project" value="TreeGrafter"/>
</dbReference>
<dbReference type="InterPro" id="IPR042104">
    <property type="entry name" value="PKS_dehydratase_sf"/>
</dbReference>
<dbReference type="InterPro" id="IPR014031">
    <property type="entry name" value="Ketoacyl_synth_C"/>
</dbReference>
<dbReference type="SUPFAM" id="SSF47336">
    <property type="entry name" value="ACP-like"/>
    <property type="match status" value="1"/>
</dbReference>
<dbReference type="SUPFAM" id="SSF51735">
    <property type="entry name" value="NAD(P)-binding Rossmann-fold domains"/>
    <property type="match status" value="2"/>
</dbReference>
<dbReference type="InterPro" id="IPR001031">
    <property type="entry name" value="Thioesterase"/>
</dbReference>
<evidence type="ECO:0000256" key="4">
    <source>
        <dbReference type="ARBA" id="ARBA00022832"/>
    </source>
</evidence>
<keyword evidence="3 11" id="KW-0808">Transferase</keyword>
<dbReference type="Pfam" id="PF14765">
    <property type="entry name" value="PS-DH"/>
    <property type="match status" value="1"/>
</dbReference>
<dbReference type="InterPro" id="IPR014030">
    <property type="entry name" value="Ketoacyl_synth_N"/>
</dbReference>
<evidence type="ECO:0000256" key="6">
    <source>
        <dbReference type="ARBA" id="ARBA00023268"/>
    </source>
</evidence>
<feature type="active site" description="Proton donor; for dehydratase activity" evidence="7">
    <location>
        <position position="1590"/>
    </location>
</feature>
<keyword evidence="1" id="KW-0596">Phosphopantetheine</keyword>
<dbReference type="InterPro" id="IPR049551">
    <property type="entry name" value="PKS_DH_C"/>
</dbReference>
<dbReference type="InterPro" id="IPR029058">
    <property type="entry name" value="AB_hydrolase_fold"/>
</dbReference>
<protein>
    <submittedName>
        <fullName evidence="11">Acyl transferase domain-containing protein</fullName>
    </submittedName>
</protein>
<dbReference type="InterPro" id="IPR016035">
    <property type="entry name" value="Acyl_Trfase/lysoPLipase"/>
</dbReference>
<dbReference type="InterPro" id="IPR036736">
    <property type="entry name" value="ACP-like_sf"/>
</dbReference>
<dbReference type="SMART" id="SM00824">
    <property type="entry name" value="PKS_TE"/>
    <property type="match status" value="1"/>
</dbReference>
<dbReference type="Gene3D" id="3.30.70.250">
    <property type="entry name" value="Malonyl-CoA ACP transacylase, ACP-binding"/>
    <property type="match status" value="1"/>
</dbReference>
<dbReference type="Gene3D" id="3.40.50.1820">
    <property type="entry name" value="alpha/beta hydrolase"/>
    <property type="match status" value="1"/>
</dbReference>
<dbReference type="InterPro" id="IPR020841">
    <property type="entry name" value="PKS_Beta-ketoAc_synthase_dom"/>
</dbReference>
<dbReference type="CDD" id="cd00833">
    <property type="entry name" value="PKS"/>
    <property type="match status" value="1"/>
</dbReference>
<dbReference type="InterPro" id="IPR050091">
    <property type="entry name" value="PKS_NRPS_Biosynth_Enz"/>
</dbReference>
<dbReference type="GO" id="GO:0031177">
    <property type="term" value="F:phosphopantetheine binding"/>
    <property type="evidence" value="ECO:0007669"/>
    <property type="project" value="InterPro"/>
</dbReference>
<dbReference type="PROSITE" id="PS50075">
    <property type="entry name" value="CARRIER"/>
    <property type="match status" value="1"/>
</dbReference>
<dbReference type="PANTHER" id="PTHR43775:SF51">
    <property type="entry name" value="INACTIVE PHENOLPHTHIOCEROL SYNTHESIS POLYKETIDE SYNTHASE TYPE I PKS1-RELATED"/>
    <property type="match status" value="1"/>
</dbReference>
<dbReference type="InterPro" id="IPR049552">
    <property type="entry name" value="PKS_DH_N"/>
</dbReference>
<dbReference type="Pfam" id="PF00109">
    <property type="entry name" value="ketoacyl-synt"/>
    <property type="match status" value="1"/>
</dbReference>
<dbReference type="Gene3D" id="1.10.1200.10">
    <property type="entry name" value="ACP-like"/>
    <property type="match status" value="1"/>
</dbReference>
<dbReference type="SUPFAM" id="SSF53901">
    <property type="entry name" value="Thiolase-like"/>
    <property type="match status" value="1"/>
</dbReference>
<dbReference type="InterPro" id="IPR009081">
    <property type="entry name" value="PP-bd_ACP"/>
</dbReference>